<dbReference type="AlphaFoldDB" id="A0A327PZS2"/>
<proteinExistence type="predicted"/>
<protein>
    <submittedName>
        <fullName evidence="1">Uncharacterized protein</fullName>
    </submittedName>
</protein>
<sequence length="61" mass="7100">MHYYWIIAWKASRKSKIKEIKLGGDFLPPKMSPLNLLNFPFLLTGLAYVLPTVKEHLPMEL</sequence>
<organism evidence="1 2">
    <name type="scientific">Chitinophaga skermanii</name>
    <dbReference type="NCBI Taxonomy" id="331697"/>
    <lineage>
        <taxon>Bacteria</taxon>
        <taxon>Pseudomonadati</taxon>
        <taxon>Bacteroidota</taxon>
        <taxon>Chitinophagia</taxon>
        <taxon>Chitinophagales</taxon>
        <taxon>Chitinophagaceae</taxon>
        <taxon>Chitinophaga</taxon>
    </lineage>
</organism>
<gene>
    <name evidence="1" type="ORF">LX64_05193</name>
</gene>
<dbReference type="Proteomes" id="UP000249547">
    <property type="component" value="Unassembled WGS sequence"/>
</dbReference>
<dbReference type="EMBL" id="QLLL01000020">
    <property type="protein sequence ID" value="RAI96971.1"/>
    <property type="molecule type" value="Genomic_DNA"/>
</dbReference>
<evidence type="ECO:0000313" key="2">
    <source>
        <dbReference type="Proteomes" id="UP000249547"/>
    </source>
</evidence>
<reference evidence="1 2" key="1">
    <citation type="submission" date="2018-06" db="EMBL/GenBank/DDBJ databases">
        <title>Genomic Encyclopedia of Archaeal and Bacterial Type Strains, Phase II (KMG-II): from individual species to whole genera.</title>
        <authorList>
            <person name="Goeker M."/>
        </authorList>
    </citation>
    <scope>NUCLEOTIDE SEQUENCE [LARGE SCALE GENOMIC DNA]</scope>
    <source>
        <strain evidence="1 2">DSM 23857</strain>
    </source>
</reference>
<name>A0A327PZS2_9BACT</name>
<evidence type="ECO:0000313" key="1">
    <source>
        <dbReference type="EMBL" id="RAI96971.1"/>
    </source>
</evidence>
<keyword evidence="2" id="KW-1185">Reference proteome</keyword>
<accession>A0A327PZS2</accession>
<comment type="caution">
    <text evidence="1">The sequence shown here is derived from an EMBL/GenBank/DDBJ whole genome shotgun (WGS) entry which is preliminary data.</text>
</comment>